<organism evidence="4 5">
    <name type="scientific">Mangrovihabitans endophyticus</name>
    <dbReference type="NCBI Taxonomy" id="1751298"/>
    <lineage>
        <taxon>Bacteria</taxon>
        <taxon>Bacillati</taxon>
        <taxon>Actinomycetota</taxon>
        <taxon>Actinomycetes</taxon>
        <taxon>Micromonosporales</taxon>
        <taxon>Micromonosporaceae</taxon>
        <taxon>Mangrovihabitans</taxon>
    </lineage>
</organism>
<evidence type="ECO:0000256" key="1">
    <source>
        <dbReference type="ARBA" id="ARBA00001946"/>
    </source>
</evidence>
<dbReference type="Gene3D" id="3.90.79.10">
    <property type="entry name" value="Nucleoside Triphosphate Pyrophosphohydrolase"/>
    <property type="match status" value="2"/>
</dbReference>
<dbReference type="PANTHER" id="PTHR43046:SF14">
    <property type="entry name" value="MUTT_NUDIX FAMILY PROTEIN"/>
    <property type="match status" value="1"/>
</dbReference>
<dbReference type="InterPro" id="IPR000086">
    <property type="entry name" value="NUDIX_hydrolase_dom"/>
</dbReference>
<dbReference type="EMBL" id="BMMX01000010">
    <property type="protein sequence ID" value="GGK92298.1"/>
    <property type="molecule type" value="Genomic_DNA"/>
</dbReference>
<evidence type="ECO:0000313" key="5">
    <source>
        <dbReference type="Proteomes" id="UP000656042"/>
    </source>
</evidence>
<reference evidence="4" key="1">
    <citation type="journal article" date="2014" name="Int. J. Syst. Evol. Microbiol.">
        <title>Complete genome sequence of Corynebacterium casei LMG S-19264T (=DSM 44701T), isolated from a smear-ripened cheese.</title>
        <authorList>
            <consortium name="US DOE Joint Genome Institute (JGI-PGF)"/>
            <person name="Walter F."/>
            <person name="Albersmeier A."/>
            <person name="Kalinowski J."/>
            <person name="Ruckert C."/>
        </authorList>
    </citation>
    <scope>NUCLEOTIDE SEQUENCE</scope>
    <source>
        <strain evidence="4">CGMCC 4.7299</strain>
    </source>
</reference>
<name>A0A8J3C0B3_9ACTN</name>
<dbReference type="RefSeq" id="WP_189079593.1">
    <property type="nucleotide sequence ID" value="NZ_BMMX01000010.1"/>
</dbReference>
<dbReference type="PANTHER" id="PTHR43046">
    <property type="entry name" value="GDP-MANNOSE MANNOSYL HYDROLASE"/>
    <property type="match status" value="1"/>
</dbReference>
<dbReference type="GO" id="GO:0016787">
    <property type="term" value="F:hydrolase activity"/>
    <property type="evidence" value="ECO:0007669"/>
    <property type="project" value="UniProtKB-KW"/>
</dbReference>
<feature type="domain" description="Nudix hydrolase" evidence="3">
    <location>
        <begin position="154"/>
        <end position="297"/>
    </location>
</feature>
<sequence length="314" mass="33701">MPVRTRRVGAYGVCRRADGRVLMVRASAAAEFPGLWGLPGGGVDHGEHPVDALVRGFRAETGLELREWALRSVTADVRLLPRSGVVQHTDRIVYDVTPAPGELRGEGGDTGDAAEWVWPRECPLLPYAAHILGESAVRLPSIQDLSDFPLARPDRVQRFGAYALATDPDGRVLLTRIAPGYPGAGRWHLPGGGTDHGEVPERALARELFEETAQRGRVDGLLGISHRYDPAAVGPEGVPMSWHVIRALFRVHVDRPTRPTVQESGGSTAAAAWCTPSELAAKPLTDVVQAALDQVADGEGRLKSTPRSGHCRGG</sequence>
<comment type="caution">
    <text evidence="4">The sequence shown here is derived from an EMBL/GenBank/DDBJ whole genome shotgun (WGS) entry which is preliminary data.</text>
</comment>
<dbReference type="SUPFAM" id="SSF55811">
    <property type="entry name" value="Nudix"/>
    <property type="match status" value="2"/>
</dbReference>
<keyword evidence="2" id="KW-0378">Hydrolase</keyword>
<dbReference type="PROSITE" id="PS51462">
    <property type="entry name" value="NUDIX"/>
    <property type="match status" value="2"/>
</dbReference>
<evidence type="ECO:0000256" key="2">
    <source>
        <dbReference type="ARBA" id="ARBA00022801"/>
    </source>
</evidence>
<dbReference type="CDD" id="cd02883">
    <property type="entry name" value="NUDIX_Hydrolase"/>
    <property type="match status" value="2"/>
</dbReference>
<comment type="cofactor">
    <cofactor evidence="1">
        <name>Mg(2+)</name>
        <dbReference type="ChEBI" id="CHEBI:18420"/>
    </cofactor>
</comment>
<accession>A0A8J3C0B3</accession>
<dbReference type="InterPro" id="IPR015797">
    <property type="entry name" value="NUDIX_hydrolase-like_dom_sf"/>
</dbReference>
<protein>
    <recommendedName>
        <fullName evidence="3">Nudix hydrolase domain-containing protein</fullName>
    </recommendedName>
</protein>
<evidence type="ECO:0000259" key="3">
    <source>
        <dbReference type="PROSITE" id="PS51462"/>
    </source>
</evidence>
<dbReference type="AlphaFoldDB" id="A0A8J3C0B3"/>
<dbReference type="Proteomes" id="UP000656042">
    <property type="component" value="Unassembled WGS sequence"/>
</dbReference>
<keyword evidence="5" id="KW-1185">Reference proteome</keyword>
<gene>
    <name evidence="4" type="ORF">GCM10012284_27670</name>
</gene>
<evidence type="ECO:0000313" key="4">
    <source>
        <dbReference type="EMBL" id="GGK92298.1"/>
    </source>
</evidence>
<feature type="domain" description="Nudix hydrolase" evidence="3">
    <location>
        <begin position="3"/>
        <end position="140"/>
    </location>
</feature>
<proteinExistence type="predicted"/>
<reference evidence="4" key="2">
    <citation type="submission" date="2020-09" db="EMBL/GenBank/DDBJ databases">
        <authorList>
            <person name="Sun Q."/>
            <person name="Zhou Y."/>
        </authorList>
    </citation>
    <scope>NUCLEOTIDE SEQUENCE</scope>
    <source>
        <strain evidence="4">CGMCC 4.7299</strain>
    </source>
</reference>
<dbReference type="Pfam" id="PF00293">
    <property type="entry name" value="NUDIX"/>
    <property type="match status" value="2"/>
</dbReference>